<dbReference type="Proteomes" id="UP000230750">
    <property type="component" value="Unassembled WGS sequence"/>
</dbReference>
<proteinExistence type="inferred from homology"/>
<reference evidence="8 9" key="1">
    <citation type="journal article" date="2017" name="PLoS Biol.">
        <title>The sea cucumber genome provides insights into morphological evolution and visceral regeneration.</title>
        <authorList>
            <person name="Zhang X."/>
            <person name="Sun L."/>
            <person name="Yuan J."/>
            <person name="Sun Y."/>
            <person name="Gao Y."/>
            <person name="Zhang L."/>
            <person name="Li S."/>
            <person name="Dai H."/>
            <person name="Hamel J.F."/>
            <person name="Liu C."/>
            <person name="Yu Y."/>
            <person name="Liu S."/>
            <person name="Lin W."/>
            <person name="Guo K."/>
            <person name="Jin S."/>
            <person name="Xu P."/>
            <person name="Storey K.B."/>
            <person name="Huan P."/>
            <person name="Zhang T."/>
            <person name="Zhou Y."/>
            <person name="Zhang J."/>
            <person name="Lin C."/>
            <person name="Li X."/>
            <person name="Xing L."/>
            <person name="Huo D."/>
            <person name="Sun M."/>
            <person name="Wang L."/>
            <person name="Mercier A."/>
            <person name="Li F."/>
            <person name="Yang H."/>
            <person name="Xiang J."/>
        </authorList>
    </citation>
    <scope>NUCLEOTIDE SEQUENCE [LARGE SCALE GENOMIC DNA]</scope>
    <source>
        <strain evidence="8">Shaxun</strain>
        <tissue evidence="8">Muscle</tissue>
    </source>
</reference>
<name>A0A2G8JK96_STIJA</name>
<dbReference type="PANTHER" id="PTHR10544">
    <property type="entry name" value="60S RIBOSOMAL PROTEIN L28"/>
    <property type="match status" value="1"/>
</dbReference>
<dbReference type="Gene3D" id="3.30.390.110">
    <property type="match status" value="1"/>
</dbReference>
<comment type="similarity">
    <text evidence="1">Belongs to the eukaryotic ribosomal protein eL28 family.</text>
</comment>
<dbReference type="InterPro" id="IPR029004">
    <property type="entry name" value="Ribosomal_eL28/Mak16"/>
</dbReference>
<evidence type="ECO:0000256" key="3">
    <source>
        <dbReference type="ARBA" id="ARBA00023274"/>
    </source>
</evidence>
<evidence type="ECO:0000313" key="9">
    <source>
        <dbReference type="Proteomes" id="UP000230750"/>
    </source>
</evidence>
<evidence type="ECO:0000313" key="8">
    <source>
        <dbReference type="EMBL" id="PIK36163.1"/>
    </source>
</evidence>
<dbReference type="GO" id="GO:1990904">
    <property type="term" value="C:ribonucleoprotein complex"/>
    <property type="evidence" value="ECO:0007669"/>
    <property type="project" value="UniProtKB-KW"/>
</dbReference>
<keyword evidence="2 8" id="KW-0689">Ribosomal protein</keyword>
<dbReference type="EMBL" id="MRZV01001729">
    <property type="protein sequence ID" value="PIK36163.1"/>
    <property type="molecule type" value="Genomic_DNA"/>
</dbReference>
<dbReference type="Pfam" id="PF01778">
    <property type="entry name" value="Ribosomal_L28e"/>
    <property type="match status" value="1"/>
</dbReference>
<dbReference type="STRING" id="307972.A0A2G8JK96"/>
<accession>A0A2G8JK96</accession>
<evidence type="ECO:0000259" key="7">
    <source>
        <dbReference type="Pfam" id="PF01778"/>
    </source>
</evidence>
<evidence type="ECO:0000256" key="5">
    <source>
        <dbReference type="ARBA" id="ARBA00035330"/>
    </source>
</evidence>
<gene>
    <name evidence="8" type="ORF">BSL78_27008</name>
</gene>
<evidence type="ECO:0000256" key="1">
    <source>
        <dbReference type="ARBA" id="ARBA00007926"/>
    </source>
</evidence>
<feature type="compositionally biased region" description="Basic residues" evidence="6">
    <location>
        <begin position="123"/>
        <end position="136"/>
    </location>
</feature>
<dbReference type="InterPro" id="IPR002672">
    <property type="entry name" value="Ribosomal_eL28"/>
</dbReference>
<dbReference type="GO" id="GO:0006412">
    <property type="term" value="P:translation"/>
    <property type="evidence" value="ECO:0007669"/>
    <property type="project" value="InterPro"/>
</dbReference>
<feature type="domain" description="Ribosomal eL28/Mak16" evidence="7">
    <location>
        <begin position="17"/>
        <end position="117"/>
    </location>
</feature>
<dbReference type="OrthoDB" id="338850at2759"/>
<organism evidence="8 9">
    <name type="scientific">Stichopus japonicus</name>
    <name type="common">Sea cucumber</name>
    <dbReference type="NCBI Taxonomy" id="307972"/>
    <lineage>
        <taxon>Eukaryota</taxon>
        <taxon>Metazoa</taxon>
        <taxon>Echinodermata</taxon>
        <taxon>Eleutherozoa</taxon>
        <taxon>Echinozoa</taxon>
        <taxon>Holothuroidea</taxon>
        <taxon>Aspidochirotacea</taxon>
        <taxon>Aspidochirotida</taxon>
        <taxon>Stichopodidae</taxon>
        <taxon>Apostichopus</taxon>
    </lineage>
</organism>
<feature type="region of interest" description="Disordered" evidence="6">
    <location>
        <begin position="115"/>
        <end position="136"/>
    </location>
</feature>
<dbReference type="GO" id="GO:0003735">
    <property type="term" value="F:structural constituent of ribosome"/>
    <property type="evidence" value="ECO:0007669"/>
    <property type="project" value="InterPro"/>
</dbReference>
<sequence length="136" mass="15401">MIPVTASFVLSDIDFIKKDCFKSNRKTEPNNLKNRPTYRGSGLIHKKTVGVIPAPDNKGVMLVMKRKKGQNRPAKMYNKVTFKKGWRSNLKGIANSVNGYRSDLKMAALRRASAIHMSQKRSSIVKKKRTPRPKTT</sequence>
<dbReference type="GO" id="GO:0005840">
    <property type="term" value="C:ribosome"/>
    <property type="evidence" value="ECO:0007669"/>
    <property type="project" value="UniProtKB-KW"/>
</dbReference>
<dbReference type="AlphaFoldDB" id="A0A2G8JK96"/>
<keyword evidence="9" id="KW-1185">Reference proteome</keyword>
<comment type="caution">
    <text evidence="8">The sequence shown here is derived from an EMBL/GenBank/DDBJ whole genome shotgun (WGS) entry which is preliminary data.</text>
</comment>
<protein>
    <recommendedName>
        <fullName evidence="4">Large ribosomal subunit protein eL28</fullName>
    </recommendedName>
    <alternativeName>
        <fullName evidence="5">60S ribosomal protein L28</fullName>
    </alternativeName>
</protein>
<keyword evidence="3" id="KW-0687">Ribonucleoprotein</keyword>
<evidence type="ECO:0000256" key="6">
    <source>
        <dbReference type="SAM" id="MobiDB-lite"/>
    </source>
</evidence>
<evidence type="ECO:0000256" key="2">
    <source>
        <dbReference type="ARBA" id="ARBA00022980"/>
    </source>
</evidence>
<evidence type="ECO:0000256" key="4">
    <source>
        <dbReference type="ARBA" id="ARBA00035223"/>
    </source>
</evidence>